<organism evidence="1 2">
    <name type="scientific">Dothistroma septosporum (strain NZE10 / CBS 128990)</name>
    <name type="common">Red band needle blight fungus</name>
    <name type="synonym">Mycosphaerella pini</name>
    <dbReference type="NCBI Taxonomy" id="675120"/>
    <lineage>
        <taxon>Eukaryota</taxon>
        <taxon>Fungi</taxon>
        <taxon>Dikarya</taxon>
        <taxon>Ascomycota</taxon>
        <taxon>Pezizomycotina</taxon>
        <taxon>Dothideomycetes</taxon>
        <taxon>Dothideomycetidae</taxon>
        <taxon>Mycosphaerellales</taxon>
        <taxon>Mycosphaerellaceae</taxon>
        <taxon>Dothistroma</taxon>
    </lineage>
</organism>
<keyword evidence="2" id="KW-1185">Reference proteome</keyword>
<gene>
    <name evidence="1" type="ORF">DOTSEDRAFT_71610</name>
</gene>
<dbReference type="HOGENOM" id="CLU_959857_0_0_1"/>
<sequence>MAISTLNADDTDEEWILLFPKPAPAVETRPSNSNAWIDWQLRTRFGTFPSILGPGPLLANSSELPVSNDDDKPIHPQTHSPLCRLPTLFRLTIYDHILRIPSTTPDGSVKLTHNPSHHRHPPSVPALLQTCRLILHEAEGISFTLNRLCTDHILTFIHSVGERRRLAVTKFTLKANSAAAAHIGLQALEGFGNLESLYLERMASVKYQDVRGWAVMTPQIREEIRGMGRLRVVRVVRVLMPEAADLTEAERGRARRLREIDVGIKGAVGRVGEVGQTVEKVVGCAVHERR</sequence>
<reference evidence="1 2" key="2">
    <citation type="journal article" date="2012" name="PLoS Pathog.">
        <title>Diverse lifestyles and strategies of plant pathogenesis encoded in the genomes of eighteen Dothideomycetes fungi.</title>
        <authorList>
            <person name="Ohm R.A."/>
            <person name="Feau N."/>
            <person name="Henrissat B."/>
            <person name="Schoch C.L."/>
            <person name="Horwitz B.A."/>
            <person name="Barry K.W."/>
            <person name="Condon B.J."/>
            <person name="Copeland A.C."/>
            <person name="Dhillon B."/>
            <person name="Glaser F."/>
            <person name="Hesse C.N."/>
            <person name="Kosti I."/>
            <person name="LaButti K."/>
            <person name="Lindquist E.A."/>
            <person name="Lucas S."/>
            <person name="Salamov A.A."/>
            <person name="Bradshaw R.E."/>
            <person name="Ciuffetti L."/>
            <person name="Hamelin R.C."/>
            <person name="Kema G.H.J."/>
            <person name="Lawrence C."/>
            <person name="Scott J.A."/>
            <person name="Spatafora J.W."/>
            <person name="Turgeon B.G."/>
            <person name="de Wit P.J.G.M."/>
            <person name="Zhong S."/>
            <person name="Goodwin S.B."/>
            <person name="Grigoriev I.V."/>
        </authorList>
    </citation>
    <scope>NUCLEOTIDE SEQUENCE [LARGE SCALE GENOMIC DNA]</scope>
    <source>
        <strain evidence="2">NZE10 / CBS 128990</strain>
    </source>
</reference>
<dbReference type="OMA" id="ESENNDC"/>
<evidence type="ECO:0000313" key="2">
    <source>
        <dbReference type="Proteomes" id="UP000016933"/>
    </source>
</evidence>
<name>N1PKH5_DOTSN</name>
<dbReference type="Proteomes" id="UP000016933">
    <property type="component" value="Unassembled WGS sequence"/>
</dbReference>
<dbReference type="AlphaFoldDB" id="N1PKH5"/>
<dbReference type="PANTHER" id="PTHR42085:SF2">
    <property type="entry name" value="F-BOX DOMAIN-CONTAINING PROTEIN"/>
    <property type="match status" value="1"/>
</dbReference>
<accession>N1PKH5</accession>
<reference evidence="2" key="1">
    <citation type="journal article" date="2012" name="PLoS Genet.">
        <title>The genomes of the fungal plant pathogens Cladosporium fulvum and Dothistroma septosporum reveal adaptation to different hosts and lifestyles but also signatures of common ancestry.</title>
        <authorList>
            <person name="de Wit P.J.G.M."/>
            <person name="van der Burgt A."/>
            <person name="Oekmen B."/>
            <person name="Stergiopoulos I."/>
            <person name="Abd-Elsalam K.A."/>
            <person name="Aerts A.L."/>
            <person name="Bahkali A.H."/>
            <person name="Beenen H.G."/>
            <person name="Chettri P."/>
            <person name="Cox M.P."/>
            <person name="Datema E."/>
            <person name="de Vries R.P."/>
            <person name="Dhillon B."/>
            <person name="Ganley A.R."/>
            <person name="Griffiths S.A."/>
            <person name="Guo Y."/>
            <person name="Hamelin R.C."/>
            <person name="Henrissat B."/>
            <person name="Kabir M.S."/>
            <person name="Jashni M.K."/>
            <person name="Kema G."/>
            <person name="Klaubauf S."/>
            <person name="Lapidus A."/>
            <person name="Levasseur A."/>
            <person name="Lindquist E."/>
            <person name="Mehrabi R."/>
            <person name="Ohm R.A."/>
            <person name="Owen T.J."/>
            <person name="Salamov A."/>
            <person name="Schwelm A."/>
            <person name="Schijlen E."/>
            <person name="Sun H."/>
            <person name="van den Burg H.A."/>
            <person name="van Ham R.C.H.J."/>
            <person name="Zhang S."/>
            <person name="Goodwin S.B."/>
            <person name="Grigoriev I.V."/>
            <person name="Collemare J."/>
            <person name="Bradshaw R.E."/>
        </authorList>
    </citation>
    <scope>NUCLEOTIDE SEQUENCE [LARGE SCALE GENOMIC DNA]</scope>
    <source>
        <strain evidence="2">NZE10 / CBS 128990</strain>
    </source>
</reference>
<dbReference type="PANTHER" id="PTHR42085">
    <property type="entry name" value="F-BOX DOMAIN-CONTAINING PROTEIN"/>
    <property type="match status" value="1"/>
</dbReference>
<dbReference type="EMBL" id="KB446539">
    <property type="protein sequence ID" value="EME43846.1"/>
    <property type="molecule type" value="Genomic_DNA"/>
</dbReference>
<evidence type="ECO:0000313" key="1">
    <source>
        <dbReference type="EMBL" id="EME43846.1"/>
    </source>
</evidence>
<protein>
    <submittedName>
        <fullName evidence="1">Uncharacterized protein</fullName>
    </submittedName>
</protein>
<proteinExistence type="predicted"/>
<dbReference type="InterPro" id="IPR038883">
    <property type="entry name" value="AN11006-like"/>
</dbReference>
<dbReference type="OrthoDB" id="3905718at2759"/>